<feature type="transmembrane region" description="Helical" evidence="1">
    <location>
        <begin position="63"/>
        <end position="80"/>
    </location>
</feature>
<keyword evidence="3" id="KW-1185">Reference proteome</keyword>
<dbReference type="Proteomes" id="UP001597013">
    <property type="component" value="Unassembled WGS sequence"/>
</dbReference>
<gene>
    <name evidence="2" type="ORF">ACFQ1Q_01550</name>
</gene>
<name>A0ABW3N2H4_9FLAO</name>
<dbReference type="EMBL" id="JBHTJL010000003">
    <property type="protein sequence ID" value="MFD1061914.1"/>
    <property type="molecule type" value="Genomic_DNA"/>
</dbReference>
<evidence type="ECO:0000313" key="3">
    <source>
        <dbReference type="Proteomes" id="UP001597013"/>
    </source>
</evidence>
<feature type="transmembrane region" description="Helical" evidence="1">
    <location>
        <begin position="39"/>
        <end position="57"/>
    </location>
</feature>
<organism evidence="2 3">
    <name type="scientific">Winogradskyella litorisediminis</name>
    <dbReference type="NCBI Taxonomy" id="1156618"/>
    <lineage>
        <taxon>Bacteria</taxon>
        <taxon>Pseudomonadati</taxon>
        <taxon>Bacteroidota</taxon>
        <taxon>Flavobacteriia</taxon>
        <taxon>Flavobacteriales</taxon>
        <taxon>Flavobacteriaceae</taxon>
        <taxon>Winogradskyella</taxon>
    </lineage>
</organism>
<reference evidence="3" key="1">
    <citation type="journal article" date="2019" name="Int. J. Syst. Evol. Microbiol.">
        <title>The Global Catalogue of Microorganisms (GCM) 10K type strain sequencing project: providing services to taxonomists for standard genome sequencing and annotation.</title>
        <authorList>
            <consortium name="The Broad Institute Genomics Platform"/>
            <consortium name="The Broad Institute Genome Sequencing Center for Infectious Disease"/>
            <person name="Wu L."/>
            <person name="Ma J."/>
        </authorList>
    </citation>
    <scope>NUCLEOTIDE SEQUENCE [LARGE SCALE GENOMIC DNA]</scope>
    <source>
        <strain evidence="3">CCUG 62215</strain>
    </source>
</reference>
<keyword evidence="1" id="KW-0812">Transmembrane</keyword>
<accession>A0ABW3N2H4</accession>
<evidence type="ECO:0000313" key="2">
    <source>
        <dbReference type="EMBL" id="MFD1061914.1"/>
    </source>
</evidence>
<evidence type="ECO:0000256" key="1">
    <source>
        <dbReference type="SAM" id="Phobius"/>
    </source>
</evidence>
<dbReference type="RefSeq" id="WP_386127268.1">
    <property type="nucleotide sequence ID" value="NZ_JBHTJL010000003.1"/>
</dbReference>
<comment type="caution">
    <text evidence="2">The sequence shown here is derived from an EMBL/GenBank/DDBJ whole genome shotgun (WGS) entry which is preliminary data.</text>
</comment>
<proteinExistence type="predicted"/>
<sequence length="84" mass="9439">MKQNFIQHQNQNAKTQKEKTFSKSYKDASKKDIRSGLQAAGLVLTLMLALGFTFYGNSIFSEKIALCLYIVVGILFIKLCESSK</sequence>
<protein>
    <submittedName>
        <fullName evidence="2">Uncharacterized protein</fullName>
    </submittedName>
</protein>
<keyword evidence="1" id="KW-1133">Transmembrane helix</keyword>
<keyword evidence="1" id="KW-0472">Membrane</keyword>